<feature type="signal peptide" evidence="1">
    <location>
        <begin position="1"/>
        <end position="38"/>
    </location>
</feature>
<proteinExistence type="predicted"/>
<dbReference type="InterPro" id="IPR018637">
    <property type="entry name" value="DUF2059"/>
</dbReference>
<feature type="domain" description="DUF2059" evidence="2">
    <location>
        <begin position="113"/>
        <end position="166"/>
    </location>
</feature>
<dbReference type="EMBL" id="PDWN01000001">
    <property type="protein sequence ID" value="KAF1697448.1"/>
    <property type="molecule type" value="Genomic_DNA"/>
</dbReference>
<accession>A0ABQ6ZBH7</accession>
<evidence type="ECO:0000313" key="4">
    <source>
        <dbReference type="Proteomes" id="UP000788419"/>
    </source>
</evidence>
<keyword evidence="4" id="KW-1185">Reference proteome</keyword>
<gene>
    <name evidence="3" type="ORF">CSC65_00840</name>
</gene>
<dbReference type="Proteomes" id="UP000788419">
    <property type="component" value="Unassembled WGS sequence"/>
</dbReference>
<organism evidence="3 4">
    <name type="scientific">Pseudoxanthomonas daejeonensis</name>
    <dbReference type="NCBI Taxonomy" id="266062"/>
    <lineage>
        <taxon>Bacteria</taxon>
        <taxon>Pseudomonadati</taxon>
        <taxon>Pseudomonadota</taxon>
        <taxon>Gammaproteobacteria</taxon>
        <taxon>Lysobacterales</taxon>
        <taxon>Lysobacteraceae</taxon>
        <taxon>Pseudoxanthomonas</taxon>
    </lineage>
</organism>
<sequence length="192" mass="21795">MRRFSCPRDRISSTPPTGARPMLIVRGLAAFLALSALALPAAAAAPDDARLQRLFELTNVEQDYARVLGQMEAMQRDLIQGALPADTAPERRAQLQQFFEEQQAEMRQILAWEKMLPLYLEVYRQTYDVQDIEAMIAFYETAAGQRMIERQPALLQNLMSAIVRVMEPEMAGLRERTESRVEKMHASGEPAR</sequence>
<evidence type="ECO:0000259" key="2">
    <source>
        <dbReference type="Pfam" id="PF09832"/>
    </source>
</evidence>
<feature type="chain" id="PRO_5045044223" description="DUF2059 domain-containing protein" evidence="1">
    <location>
        <begin position="39"/>
        <end position="192"/>
    </location>
</feature>
<evidence type="ECO:0000313" key="3">
    <source>
        <dbReference type="EMBL" id="KAF1697448.1"/>
    </source>
</evidence>
<evidence type="ECO:0000256" key="1">
    <source>
        <dbReference type="SAM" id="SignalP"/>
    </source>
</evidence>
<protein>
    <recommendedName>
        <fullName evidence="2">DUF2059 domain-containing protein</fullName>
    </recommendedName>
</protein>
<dbReference type="Pfam" id="PF09832">
    <property type="entry name" value="DUF2059"/>
    <property type="match status" value="1"/>
</dbReference>
<reference evidence="3 4" key="1">
    <citation type="submission" date="2017-10" db="EMBL/GenBank/DDBJ databases">
        <title>Whole genome sequencing of members of genus Pseudoxanthomonas.</title>
        <authorList>
            <person name="Kumar S."/>
            <person name="Bansal K."/>
            <person name="Kaur A."/>
            <person name="Patil P."/>
            <person name="Sharma S."/>
            <person name="Patil P.B."/>
        </authorList>
    </citation>
    <scope>NUCLEOTIDE SEQUENCE [LARGE SCALE GENOMIC DNA]</scope>
    <source>
        <strain evidence="3 4">DSM 17801</strain>
    </source>
</reference>
<comment type="caution">
    <text evidence="3">The sequence shown here is derived from an EMBL/GenBank/DDBJ whole genome shotgun (WGS) entry which is preliminary data.</text>
</comment>
<name>A0ABQ6ZBH7_9GAMM</name>
<keyword evidence="1" id="KW-0732">Signal</keyword>